<protein>
    <submittedName>
        <fullName evidence="1">Uncharacterized protein</fullName>
    </submittedName>
</protein>
<dbReference type="EMBL" id="VBRY01000003">
    <property type="protein sequence ID" value="TLS68162.1"/>
    <property type="molecule type" value="Genomic_DNA"/>
</dbReference>
<gene>
    <name evidence="1" type="ORF">FEF65_03975</name>
</gene>
<evidence type="ECO:0000313" key="2">
    <source>
        <dbReference type="Proteomes" id="UP000306585"/>
    </source>
</evidence>
<comment type="caution">
    <text evidence="1">The sequence shown here is derived from an EMBL/GenBank/DDBJ whole genome shotgun (WGS) entry which is preliminary data.</text>
</comment>
<sequence length="137" mass="15732">MLVIIGWGIINRQHNIREDRKETRASIDRVKSYSYELETASIKAHMSNEITSDDATCINWKIKKLIDEIEYAALLSNEERNAHAKMLRRSITLSNLDPSSHCAVSEQDKIIRDTRTAIDDLVSAIEKTFRGRYPLAK</sequence>
<evidence type="ECO:0000313" key="1">
    <source>
        <dbReference type="EMBL" id="TLS68162.1"/>
    </source>
</evidence>
<proteinExistence type="predicted"/>
<dbReference type="RefSeq" id="WP_161595171.1">
    <property type="nucleotide sequence ID" value="NZ_VBRY01000003.1"/>
</dbReference>
<reference evidence="1 2" key="1">
    <citation type="journal article" date="2019" name="Appl. Environ. Microbiol.">
        <title>Environmental Evidence and Genomic Insight of Iron-oxidizing Bacteria Preference Towards More Corrosion Resistant Stainless Steel at Higher Salinities.</title>
        <authorList>
            <person name="Garrison C.E."/>
            <person name="Price K.A."/>
            <person name="Field E.K."/>
        </authorList>
    </citation>
    <scope>NUCLEOTIDE SEQUENCE [LARGE SCALE GENOMIC DNA]</scope>
    <source>
        <strain evidence="1 2">P3</strain>
    </source>
</reference>
<name>A0A5R9GW30_9PROT</name>
<dbReference type="Proteomes" id="UP000306585">
    <property type="component" value="Unassembled WGS sequence"/>
</dbReference>
<dbReference type="AlphaFoldDB" id="A0A5R9GW30"/>
<accession>A0A5R9GW30</accession>
<organism evidence="1 2">
    <name type="scientific">Mariprofundus erugo</name>
    <dbReference type="NCBI Taxonomy" id="2528639"/>
    <lineage>
        <taxon>Bacteria</taxon>
        <taxon>Pseudomonadati</taxon>
        <taxon>Pseudomonadota</taxon>
        <taxon>Candidatius Mariprofundia</taxon>
        <taxon>Mariprofundales</taxon>
        <taxon>Mariprofundaceae</taxon>
        <taxon>Mariprofundus</taxon>
    </lineage>
</organism>
<keyword evidence="2" id="KW-1185">Reference proteome</keyword>